<name>A0A9J6GRD6_HAELO</name>
<dbReference type="EMBL" id="JABSTR010000008">
    <property type="protein sequence ID" value="KAH9377288.1"/>
    <property type="molecule type" value="Genomic_DNA"/>
</dbReference>
<sequence length="457" mass="51950">MEFDDLPPEVVLKIFSNLSQCFLEVIARVSQRWMKLAFDPSLYTVVCIDSGHNENPQRVQKILERASMLRTLQITADAASFDVVAASSTGLRLLNCLEIPGSSLSHRAMPAILEQCKSLKTIKLRGRHRLTKSDVRMLEMLPSLKTVVTTNFLDITDEILHQLCSSCRRLESLKIRTEHIYREESFGYLKSLHHLRDLSVDVITTTMLVHVSKSCPSLETLEISMVWDDYDISMAEALEGFLHLKSLSVYKDCGREQGWLHRRFRAPPLLERFDVDSLIIREQQWHQLIVSFKETLRHLHITVTMVPDHSLRLLSSCKKIESLSMAGLKGKTTVFSLLSQLPKLHRASLHVVTHSADAVYELMSIVDTKDKSPRGKTRLVFRVWCSHPPTRGQIKLAAYAFKNYLASNTSMTAQHIQEFEHQCSTFSEGSSLPKNLETSLPTMSSTLKYLTLTLNGV</sequence>
<evidence type="ECO:0000313" key="3">
    <source>
        <dbReference type="Proteomes" id="UP000821853"/>
    </source>
</evidence>
<dbReference type="PANTHER" id="PTHR38926">
    <property type="entry name" value="F-BOX DOMAIN CONTAINING PROTEIN, EXPRESSED"/>
    <property type="match status" value="1"/>
</dbReference>
<keyword evidence="3" id="KW-1185">Reference proteome</keyword>
<dbReference type="SUPFAM" id="SSF52047">
    <property type="entry name" value="RNI-like"/>
    <property type="match status" value="1"/>
</dbReference>
<gene>
    <name evidence="2" type="ORF">HPB48_020325</name>
</gene>
<evidence type="ECO:0000259" key="1">
    <source>
        <dbReference type="PROSITE" id="PS50181"/>
    </source>
</evidence>
<dbReference type="SUPFAM" id="SSF81383">
    <property type="entry name" value="F-box domain"/>
    <property type="match status" value="1"/>
</dbReference>
<dbReference type="AlphaFoldDB" id="A0A9J6GRD6"/>
<protein>
    <recommendedName>
        <fullName evidence="1">F-box domain-containing protein</fullName>
    </recommendedName>
</protein>
<dbReference type="OrthoDB" id="550575at2759"/>
<feature type="domain" description="F-box" evidence="1">
    <location>
        <begin position="1"/>
        <end position="46"/>
    </location>
</feature>
<dbReference type="InterPro" id="IPR001810">
    <property type="entry name" value="F-box_dom"/>
</dbReference>
<accession>A0A9J6GRD6</accession>
<comment type="caution">
    <text evidence="2">The sequence shown here is derived from an EMBL/GenBank/DDBJ whole genome shotgun (WGS) entry which is preliminary data.</text>
</comment>
<dbReference type="Proteomes" id="UP000821853">
    <property type="component" value="Unassembled WGS sequence"/>
</dbReference>
<reference evidence="2 3" key="1">
    <citation type="journal article" date="2020" name="Cell">
        <title>Large-Scale Comparative Analyses of Tick Genomes Elucidate Their Genetic Diversity and Vector Capacities.</title>
        <authorList>
            <consortium name="Tick Genome and Microbiome Consortium (TIGMIC)"/>
            <person name="Jia N."/>
            <person name="Wang J."/>
            <person name="Shi W."/>
            <person name="Du L."/>
            <person name="Sun Y."/>
            <person name="Zhan W."/>
            <person name="Jiang J.F."/>
            <person name="Wang Q."/>
            <person name="Zhang B."/>
            <person name="Ji P."/>
            <person name="Bell-Sakyi L."/>
            <person name="Cui X.M."/>
            <person name="Yuan T.T."/>
            <person name="Jiang B.G."/>
            <person name="Yang W.F."/>
            <person name="Lam T.T."/>
            <person name="Chang Q.C."/>
            <person name="Ding S.J."/>
            <person name="Wang X.J."/>
            <person name="Zhu J.G."/>
            <person name="Ruan X.D."/>
            <person name="Zhao L."/>
            <person name="Wei J.T."/>
            <person name="Ye R.Z."/>
            <person name="Que T.C."/>
            <person name="Du C.H."/>
            <person name="Zhou Y.H."/>
            <person name="Cheng J.X."/>
            <person name="Dai P.F."/>
            <person name="Guo W.B."/>
            <person name="Han X.H."/>
            <person name="Huang E.J."/>
            <person name="Li L.F."/>
            <person name="Wei W."/>
            <person name="Gao Y.C."/>
            <person name="Liu J.Z."/>
            <person name="Shao H.Z."/>
            <person name="Wang X."/>
            <person name="Wang C.C."/>
            <person name="Yang T.C."/>
            <person name="Huo Q.B."/>
            <person name="Li W."/>
            <person name="Chen H.Y."/>
            <person name="Chen S.E."/>
            <person name="Zhou L.G."/>
            <person name="Ni X.B."/>
            <person name="Tian J.H."/>
            <person name="Sheng Y."/>
            <person name="Liu T."/>
            <person name="Pan Y.S."/>
            <person name="Xia L.Y."/>
            <person name="Li J."/>
            <person name="Zhao F."/>
            <person name="Cao W.C."/>
        </authorList>
    </citation>
    <scope>NUCLEOTIDE SEQUENCE [LARGE SCALE GENOMIC DNA]</scope>
    <source>
        <strain evidence="2">HaeL-2018</strain>
    </source>
</reference>
<evidence type="ECO:0000313" key="2">
    <source>
        <dbReference type="EMBL" id="KAH9377288.1"/>
    </source>
</evidence>
<dbReference type="PROSITE" id="PS50181">
    <property type="entry name" value="FBOX"/>
    <property type="match status" value="1"/>
</dbReference>
<dbReference type="Pfam" id="PF12937">
    <property type="entry name" value="F-box-like"/>
    <property type="match status" value="1"/>
</dbReference>
<organism evidence="2 3">
    <name type="scientific">Haemaphysalis longicornis</name>
    <name type="common">Bush tick</name>
    <dbReference type="NCBI Taxonomy" id="44386"/>
    <lineage>
        <taxon>Eukaryota</taxon>
        <taxon>Metazoa</taxon>
        <taxon>Ecdysozoa</taxon>
        <taxon>Arthropoda</taxon>
        <taxon>Chelicerata</taxon>
        <taxon>Arachnida</taxon>
        <taxon>Acari</taxon>
        <taxon>Parasitiformes</taxon>
        <taxon>Ixodida</taxon>
        <taxon>Ixodoidea</taxon>
        <taxon>Ixodidae</taxon>
        <taxon>Haemaphysalinae</taxon>
        <taxon>Haemaphysalis</taxon>
    </lineage>
</organism>
<dbReference type="Gene3D" id="3.80.10.10">
    <property type="entry name" value="Ribonuclease Inhibitor"/>
    <property type="match status" value="1"/>
</dbReference>
<proteinExistence type="predicted"/>
<dbReference type="PANTHER" id="PTHR38926:SF5">
    <property type="entry name" value="F-BOX AND LEUCINE-RICH REPEAT PROTEIN 6"/>
    <property type="match status" value="1"/>
</dbReference>
<dbReference type="VEuPathDB" id="VectorBase:HLOH_060784"/>
<dbReference type="InterPro" id="IPR036047">
    <property type="entry name" value="F-box-like_dom_sf"/>
</dbReference>
<dbReference type="InterPro" id="IPR032675">
    <property type="entry name" value="LRR_dom_sf"/>
</dbReference>